<accession>A0ABY9EVT0</accession>
<reference evidence="2 3" key="1">
    <citation type="submission" date="2023-02" db="EMBL/GenBank/DDBJ databases">
        <title>Evolution of Hrp T3SS in non-pathogenic Pseudomonas fluorescens.</title>
        <authorList>
            <person name="Liao K."/>
            <person name="Wei H."/>
            <person name="Gu Y."/>
        </authorList>
    </citation>
    <scope>NUCLEOTIDE SEQUENCE [LARGE SCALE GENOMIC DNA]</scope>
    <source>
        <strain evidence="2 3">FP1935</strain>
    </source>
</reference>
<name>A0ABY9EVT0_9PSED</name>
<dbReference type="RefSeq" id="WP_305447448.1">
    <property type="nucleotide sequence ID" value="NZ_CP117453.1"/>
</dbReference>
<evidence type="ECO:0000313" key="3">
    <source>
        <dbReference type="Proteomes" id="UP001239418"/>
    </source>
</evidence>
<feature type="signal peptide" evidence="1">
    <location>
        <begin position="1"/>
        <end position="22"/>
    </location>
</feature>
<keyword evidence="1" id="KW-0732">Signal</keyword>
<dbReference type="EMBL" id="CP117454">
    <property type="protein sequence ID" value="WLG84787.1"/>
    <property type="molecule type" value="Genomic_DNA"/>
</dbReference>
<proteinExistence type="predicted"/>
<organism evidence="2 3">
    <name type="scientific">Pseudomonas cucumis</name>
    <dbReference type="NCBI Taxonomy" id="2954082"/>
    <lineage>
        <taxon>Bacteria</taxon>
        <taxon>Pseudomonadati</taxon>
        <taxon>Pseudomonadota</taxon>
        <taxon>Gammaproteobacteria</taxon>
        <taxon>Pseudomonadales</taxon>
        <taxon>Pseudomonadaceae</taxon>
        <taxon>Pseudomonas</taxon>
    </lineage>
</organism>
<feature type="chain" id="PRO_5047038223" evidence="1">
    <location>
        <begin position="23"/>
        <end position="247"/>
    </location>
</feature>
<evidence type="ECO:0000313" key="2">
    <source>
        <dbReference type="EMBL" id="WLG84787.1"/>
    </source>
</evidence>
<gene>
    <name evidence="2" type="ORF">PSH97_27570</name>
</gene>
<keyword evidence="3" id="KW-1185">Reference proteome</keyword>
<protein>
    <submittedName>
        <fullName evidence="2">Uncharacterized protein</fullName>
    </submittedName>
</protein>
<sequence>MKKESRWYVSIVGCLISVPAFSSETGQVSVVDIGNQPGYSAYASGKTIAAIHQGNCSYSMVLLENQYVKFNTPDVVFLESKTAPKDKSWPYLAQAEMSAGYNWSFKKDSDLKSKWFGLMCDGAENFDLQGAGINSNPEELSPELQDVKEANNLKCPAKLTEKGWVPNSNAGRPEGYVFQELNGANWSGFIFGFRNKRKDSIDRISFCLVRDGNVLVGAAENYSKPLLLNQKDFEEIKATLKTVRFLQ</sequence>
<evidence type="ECO:0000256" key="1">
    <source>
        <dbReference type="SAM" id="SignalP"/>
    </source>
</evidence>
<dbReference type="Proteomes" id="UP001239418">
    <property type="component" value="Chromosome"/>
</dbReference>